<comment type="caution">
    <text evidence="1">The sequence shown here is derived from an EMBL/GenBank/DDBJ whole genome shotgun (WGS) entry which is preliminary data.</text>
</comment>
<reference evidence="1 2" key="1">
    <citation type="submission" date="2020-11" db="EMBL/GenBank/DDBJ databases">
        <authorList>
            <person name="Lassalle F."/>
        </authorList>
    </citation>
    <scope>NUCLEOTIDE SEQUENCE [LARGE SCALE GENOMIC DNA]</scope>
    <source>
        <strain evidence="1 2">AB21</strain>
    </source>
</reference>
<dbReference type="RefSeq" id="WP_142587762.1">
    <property type="nucleotide sequence ID" value="NZ_CABFWE030000005.1"/>
</dbReference>
<gene>
    <name evidence="1" type="ORF">RHAB21_02491</name>
</gene>
<evidence type="ECO:0000313" key="1">
    <source>
        <dbReference type="EMBL" id="CAD7036172.1"/>
    </source>
</evidence>
<evidence type="ECO:0008006" key="3">
    <source>
        <dbReference type="Google" id="ProtNLM"/>
    </source>
</evidence>
<evidence type="ECO:0000313" key="2">
    <source>
        <dbReference type="Proteomes" id="UP000601041"/>
    </source>
</evidence>
<sequence length="185" mass="21674">MEGVEDDILFARRLVISHADLQMALSALTFLEEYDMEERYSRVDLRRLKCFETTFVVSYSRAFSDNKGSRYPRLSLRRIDVKLSTEERKLHDVILDLRNKVYAHADESMAHVRLDIHEIDIDIESETVLFPHLQFDHSLYFSGYMEQLQAQELIRKVMSGLVRKLMAMSTTLRDHGAIYIRPTGD</sequence>
<keyword evidence="2" id="KW-1185">Reference proteome</keyword>
<dbReference type="Proteomes" id="UP000601041">
    <property type="component" value="Unassembled WGS sequence"/>
</dbReference>
<name>A0ABM8PL96_9HYPH</name>
<dbReference type="EMBL" id="CABFWE030000005">
    <property type="protein sequence ID" value="CAD7036172.1"/>
    <property type="molecule type" value="Genomic_DNA"/>
</dbReference>
<accession>A0ABM8PL96</accession>
<protein>
    <recommendedName>
        <fullName evidence="3">HEPN AbiU2-like domain-containing protein</fullName>
    </recommendedName>
</protein>
<organism evidence="1 2">
    <name type="scientific">Pseudorhizobium halotolerans</name>
    <dbReference type="NCBI Taxonomy" id="1233081"/>
    <lineage>
        <taxon>Bacteria</taxon>
        <taxon>Pseudomonadati</taxon>
        <taxon>Pseudomonadota</taxon>
        <taxon>Alphaproteobacteria</taxon>
        <taxon>Hyphomicrobiales</taxon>
        <taxon>Rhizobiaceae</taxon>
        <taxon>Rhizobium/Agrobacterium group</taxon>
        <taxon>Pseudorhizobium</taxon>
    </lineage>
</organism>
<proteinExistence type="predicted"/>